<dbReference type="GO" id="GO:0016757">
    <property type="term" value="F:glycosyltransferase activity"/>
    <property type="evidence" value="ECO:0007669"/>
    <property type="project" value="UniProtKB-KW"/>
</dbReference>
<dbReference type="GO" id="GO:0016798">
    <property type="term" value="F:hydrolase activity, acting on glycosyl bonds"/>
    <property type="evidence" value="ECO:0007669"/>
    <property type="project" value="UniProtKB-KW"/>
</dbReference>
<dbReference type="PANTHER" id="PTHR34106">
    <property type="entry name" value="GLYCOSIDASE"/>
    <property type="match status" value="1"/>
</dbReference>
<comment type="caution">
    <text evidence="4">The sequence shown here is derived from an EMBL/GenBank/DDBJ whole genome shotgun (WGS) entry which is preliminary data.</text>
</comment>
<dbReference type="CDD" id="cd18612">
    <property type="entry name" value="GH130_Lin0857-like"/>
    <property type="match status" value="1"/>
</dbReference>
<dbReference type="PANTHER" id="PTHR34106:SF5">
    <property type="entry name" value="GLYCOSIDASE"/>
    <property type="match status" value="1"/>
</dbReference>
<evidence type="ECO:0000256" key="1">
    <source>
        <dbReference type="ARBA" id="ARBA00022676"/>
    </source>
</evidence>
<keyword evidence="2" id="KW-0808">Transferase</keyword>
<dbReference type="PIRSF" id="PIRSF016202">
    <property type="entry name" value="PH1107"/>
    <property type="match status" value="1"/>
</dbReference>
<keyword evidence="4" id="KW-0378">Hydrolase</keyword>
<keyword evidence="5" id="KW-1185">Reference proteome</keyword>
<evidence type="ECO:0000256" key="3">
    <source>
        <dbReference type="ARBA" id="ARBA00024356"/>
    </source>
</evidence>
<protein>
    <submittedName>
        <fullName evidence="4">Glycosidase</fullName>
    </submittedName>
</protein>
<dbReference type="Gene3D" id="2.115.10.20">
    <property type="entry name" value="Glycosyl hydrolase domain, family 43"/>
    <property type="match status" value="1"/>
</dbReference>
<accession>A0A553ZUH9</accession>
<dbReference type="InterPro" id="IPR007184">
    <property type="entry name" value="Mannoside_phosphorylase"/>
</dbReference>
<dbReference type="InterPro" id="IPR023296">
    <property type="entry name" value="Glyco_hydro_beta-prop_sf"/>
</dbReference>
<dbReference type="OrthoDB" id="9759709at2"/>
<organism evidence="4 5">
    <name type="scientific">Alkalicoccobacillus porphyridii</name>
    <dbReference type="NCBI Taxonomy" id="2597270"/>
    <lineage>
        <taxon>Bacteria</taxon>
        <taxon>Bacillati</taxon>
        <taxon>Bacillota</taxon>
        <taxon>Bacilli</taxon>
        <taxon>Bacillales</taxon>
        <taxon>Bacillaceae</taxon>
        <taxon>Alkalicoccobacillus</taxon>
    </lineage>
</organism>
<gene>
    <name evidence="4" type="ORF">FN960_17660</name>
</gene>
<evidence type="ECO:0000313" key="5">
    <source>
        <dbReference type="Proteomes" id="UP000318521"/>
    </source>
</evidence>
<dbReference type="Proteomes" id="UP000318521">
    <property type="component" value="Unassembled WGS sequence"/>
</dbReference>
<evidence type="ECO:0000256" key="2">
    <source>
        <dbReference type="ARBA" id="ARBA00022679"/>
    </source>
</evidence>
<dbReference type="AlphaFoldDB" id="A0A553ZUH9"/>
<keyword evidence="1" id="KW-0328">Glycosyltransferase</keyword>
<dbReference type="SUPFAM" id="SSF75005">
    <property type="entry name" value="Arabinanase/levansucrase/invertase"/>
    <property type="match status" value="1"/>
</dbReference>
<keyword evidence="4" id="KW-0326">Glycosidase</keyword>
<comment type="similarity">
    <text evidence="3">Belongs to the glycosyl hydrolase 130 family.</text>
</comment>
<reference evidence="4 5" key="1">
    <citation type="submission" date="2019-07" db="EMBL/GenBank/DDBJ databases">
        <authorList>
            <person name="Park Y.J."/>
            <person name="Jeong S.E."/>
            <person name="Jung H.S."/>
        </authorList>
    </citation>
    <scope>NUCLEOTIDE SEQUENCE [LARGE SCALE GENOMIC DNA]</scope>
    <source>
        <strain evidence="5">P16(2019)</strain>
    </source>
</reference>
<evidence type="ECO:0000313" key="4">
    <source>
        <dbReference type="EMBL" id="TSB45107.1"/>
    </source>
</evidence>
<name>A0A553ZUH9_9BACI</name>
<dbReference type="RefSeq" id="WP_143850189.1">
    <property type="nucleotide sequence ID" value="NZ_VLXZ01000014.1"/>
</dbReference>
<sequence length="361" mass="40843">MKIVRYENNPIITPMDVTPHREDFEVIGAFNAGVIEYEGETLLLLRVAERPINHDDTTIKAPILNEQTKELEIIELSLDDTRYDFTDPRTIRHAGEDKSSFCYLTSLSYIRIARSSDGKHFSVDPEPFIYPTDKLETFGIEDPRVTLIEGTYYIYFSAISPVGVGESLVSTTDFKQITHHGMIFAPENKDVLLFPEKINGKYYALHRPVPKSTGKPEMWIAESDNLLYWGNHRHLIGLRPGMWDSGRIGGGAVPFKTDKGWLELYHGASTDNRYCMGALLLDLYDPSKVIARSTVPILEPEEDYEVEGFFGDVVFSCGVIVKGDVVRMYYGVADTSMACAELSLNEILHSLEYDKEMVMSK</sequence>
<dbReference type="Pfam" id="PF04041">
    <property type="entry name" value="Glyco_hydro_130"/>
    <property type="match status" value="1"/>
</dbReference>
<dbReference type="EMBL" id="VLXZ01000014">
    <property type="protein sequence ID" value="TSB45107.1"/>
    <property type="molecule type" value="Genomic_DNA"/>
</dbReference>
<proteinExistence type="inferred from homology"/>